<evidence type="ECO:0000259" key="3">
    <source>
        <dbReference type="PROSITE" id="PS51186"/>
    </source>
</evidence>
<dbReference type="Pfam" id="PF13508">
    <property type="entry name" value="Acetyltransf_7"/>
    <property type="match status" value="1"/>
</dbReference>
<keyword evidence="5" id="KW-1185">Reference proteome</keyword>
<dbReference type="EMBL" id="LT629804">
    <property type="protein sequence ID" value="SDU79110.1"/>
    <property type="molecule type" value="Genomic_DNA"/>
</dbReference>
<dbReference type="Gene3D" id="3.40.630.30">
    <property type="match status" value="1"/>
</dbReference>
<keyword evidence="2" id="KW-0012">Acyltransferase</keyword>
<dbReference type="GeneID" id="65344485"/>
<dbReference type="PANTHER" id="PTHR43626">
    <property type="entry name" value="ACYL-COA N-ACYLTRANSFERASE"/>
    <property type="match status" value="1"/>
</dbReference>
<evidence type="ECO:0000256" key="2">
    <source>
        <dbReference type="ARBA" id="ARBA00023315"/>
    </source>
</evidence>
<keyword evidence="1 4" id="KW-0808">Transferase</keyword>
<gene>
    <name evidence="4" type="ORF">SAMN04489737_0743</name>
</gene>
<accession>A0A1H2LDJ3</accession>
<evidence type="ECO:0000313" key="5">
    <source>
        <dbReference type="Proteomes" id="UP000214355"/>
    </source>
</evidence>
<dbReference type="SUPFAM" id="SSF55729">
    <property type="entry name" value="Acyl-CoA N-acyltransferases (Nat)"/>
    <property type="match status" value="1"/>
</dbReference>
<dbReference type="Proteomes" id="UP000214355">
    <property type="component" value="Chromosome I"/>
</dbReference>
<evidence type="ECO:0000313" key="4">
    <source>
        <dbReference type="EMBL" id="SDU79110.1"/>
    </source>
</evidence>
<protein>
    <submittedName>
        <fullName evidence="4">Acetyltransferase (GNAT) domain-containing protein</fullName>
    </submittedName>
</protein>
<name>A0A1H2LDJ3_9ACTO</name>
<dbReference type="PANTHER" id="PTHR43626:SF4">
    <property type="entry name" value="GCN5-RELATED N-ACETYLTRANSFERASE 2, CHLOROPLASTIC"/>
    <property type="match status" value="1"/>
</dbReference>
<evidence type="ECO:0000256" key="1">
    <source>
        <dbReference type="ARBA" id="ARBA00022679"/>
    </source>
</evidence>
<dbReference type="CDD" id="cd04301">
    <property type="entry name" value="NAT_SF"/>
    <property type="match status" value="1"/>
</dbReference>
<sequence length="144" mass="16303">MEQKQAIFSDSDTFSGDEIQQLYDSVGWSSYTQQLEVLLAGLRQSTRVVTARQNGKLIGLCRLMSDGATIVYIQDILVSPEFQRTSVGSRLLMLALEPYSGVRQKVLLTDNEEQQRAFYMKHGFTEIQDYSSSELRAFVQIHGV</sequence>
<reference evidence="5" key="1">
    <citation type="submission" date="2016-10" db="EMBL/GenBank/DDBJ databases">
        <authorList>
            <person name="Varghese N."/>
            <person name="Submissions S."/>
        </authorList>
    </citation>
    <scope>NUCLEOTIDE SEQUENCE [LARGE SCALE GENOMIC DNA]</scope>
    <source>
        <strain evidence="5">DSM 10002</strain>
    </source>
</reference>
<dbReference type="OrthoDB" id="4549080at2"/>
<organism evidence="4 5">
    <name type="scientific">Arcanobacterium phocae</name>
    <dbReference type="NCBI Taxonomy" id="131112"/>
    <lineage>
        <taxon>Bacteria</taxon>
        <taxon>Bacillati</taxon>
        <taxon>Actinomycetota</taxon>
        <taxon>Actinomycetes</taxon>
        <taxon>Actinomycetales</taxon>
        <taxon>Actinomycetaceae</taxon>
        <taxon>Arcanobacterium</taxon>
    </lineage>
</organism>
<dbReference type="InterPro" id="IPR000182">
    <property type="entry name" value="GNAT_dom"/>
</dbReference>
<dbReference type="GO" id="GO:0005737">
    <property type="term" value="C:cytoplasm"/>
    <property type="evidence" value="ECO:0007669"/>
    <property type="project" value="TreeGrafter"/>
</dbReference>
<dbReference type="GO" id="GO:0008080">
    <property type="term" value="F:N-acetyltransferase activity"/>
    <property type="evidence" value="ECO:0007669"/>
    <property type="project" value="InterPro"/>
</dbReference>
<dbReference type="AlphaFoldDB" id="A0A1H2LDJ3"/>
<proteinExistence type="predicted"/>
<dbReference type="PROSITE" id="PS51186">
    <property type="entry name" value="GNAT"/>
    <property type="match status" value="1"/>
</dbReference>
<dbReference type="STRING" id="131112.SAMN04489737_0743"/>
<dbReference type="InterPro" id="IPR016181">
    <property type="entry name" value="Acyl_CoA_acyltransferase"/>
</dbReference>
<dbReference type="RefSeq" id="WP_091280049.1">
    <property type="nucleotide sequence ID" value="NZ_LT629804.1"/>
</dbReference>
<feature type="domain" description="N-acetyltransferase" evidence="3">
    <location>
        <begin position="6"/>
        <end position="142"/>
    </location>
</feature>
<dbReference type="InterPro" id="IPR045039">
    <property type="entry name" value="NSI-like"/>
</dbReference>